<dbReference type="PROSITE" id="PS50931">
    <property type="entry name" value="HTH_LYSR"/>
    <property type="match status" value="1"/>
</dbReference>
<dbReference type="InterPro" id="IPR036390">
    <property type="entry name" value="WH_DNA-bd_sf"/>
</dbReference>
<keyword evidence="4" id="KW-0010">Activator</keyword>
<dbReference type="GO" id="GO:0032993">
    <property type="term" value="C:protein-DNA complex"/>
    <property type="evidence" value="ECO:0007669"/>
    <property type="project" value="TreeGrafter"/>
</dbReference>
<dbReference type="Pfam" id="PF03466">
    <property type="entry name" value="LysR_substrate"/>
    <property type="match status" value="1"/>
</dbReference>
<evidence type="ECO:0000256" key="4">
    <source>
        <dbReference type="ARBA" id="ARBA00023159"/>
    </source>
</evidence>
<evidence type="ECO:0000259" key="6">
    <source>
        <dbReference type="PROSITE" id="PS50931"/>
    </source>
</evidence>
<evidence type="ECO:0000256" key="5">
    <source>
        <dbReference type="ARBA" id="ARBA00023163"/>
    </source>
</evidence>
<dbReference type="PATRIC" id="fig|1560234.3.peg.46"/>
<dbReference type="InterPro" id="IPR036388">
    <property type="entry name" value="WH-like_DNA-bd_sf"/>
</dbReference>
<dbReference type="SUPFAM" id="SSF53850">
    <property type="entry name" value="Periplasmic binding protein-like II"/>
    <property type="match status" value="1"/>
</dbReference>
<dbReference type="Proteomes" id="UP000091979">
    <property type="component" value="Unassembled WGS sequence"/>
</dbReference>
<dbReference type="EMBL" id="JXMS01000001">
    <property type="protein sequence ID" value="OBQ57513.1"/>
    <property type="molecule type" value="Genomic_DNA"/>
</dbReference>
<dbReference type="FunFam" id="1.10.10.10:FF:000001">
    <property type="entry name" value="LysR family transcriptional regulator"/>
    <property type="match status" value="1"/>
</dbReference>
<dbReference type="CDD" id="cd05466">
    <property type="entry name" value="PBP2_LTTR_substrate"/>
    <property type="match status" value="1"/>
</dbReference>
<dbReference type="AlphaFoldDB" id="A0A1B7XPT5"/>
<name>A0A1B7XPT5_9BACT</name>
<dbReference type="Gene3D" id="1.10.10.10">
    <property type="entry name" value="Winged helix-like DNA-binding domain superfamily/Winged helix DNA-binding domain"/>
    <property type="match status" value="1"/>
</dbReference>
<organism evidence="7 8">
    <name type="scientific">Halodesulfovibrio spirochaetisodalis</name>
    <dbReference type="NCBI Taxonomy" id="1560234"/>
    <lineage>
        <taxon>Bacteria</taxon>
        <taxon>Pseudomonadati</taxon>
        <taxon>Thermodesulfobacteriota</taxon>
        <taxon>Desulfovibrionia</taxon>
        <taxon>Desulfovibrionales</taxon>
        <taxon>Desulfovibrionaceae</taxon>
        <taxon>Halodesulfovibrio</taxon>
    </lineage>
</organism>
<dbReference type="InterPro" id="IPR005119">
    <property type="entry name" value="LysR_subst-bd"/>
</dbReference>
<comment type="caution">
    <text evidence="7">The sequence shown here is derived from an EMBL/GenBank/DDBJ whole genome shotgun (WGS) entry which is preliminary data.</text>
</comment>
<dbReference type="RefSeq" id="WP_066851376.1">
    <property type="nucleotide sequence ID" value="NZ_JXMS01000001.1"/>
</dbReference>
<keyword evidence="2" id="KW-0805">Transcription regulation</keyword>
<dbReference type="PANTHER" id="PTHR30346">
    <property type="entry name" value="TRANSCRIPTIONAL DUAL REGULATOR HCAR-RELATED"/>
    <property type="match status" value="1"/>
</dbReference>
<evidence type="ECO:0000256" key="2">
    <source>
        <dbReference type="ARBA" id="ARBA00023015"/>
    </source>
</evidence>
<evidence type="ECO:0000313" key="8">
    <source>
        <dbReference type="Proteomes" id="UP000091979"/>
    </source>
</evidence>
<comment type="similarity">
    <text evidence="1">Belongs to the LysR transcriptional regulatory family.</text>
</comment>
<dbReference type="PRINTS" id="PR00039">
    <property type="entry name" value="HTHLYSR"/>
</dbReference>
<proteinExistence type="inferred from homology"/>
<dbReference type="OrthoDB" id="5317428at2"/>
<protein>
    <submittedName>
        <fullName evidence="7">LysR family transcriptional regulator</fullName>
    </submittedName>
</protein>
<keyword evidence="3" id="KW-0238">DNA-binding</keyword>
<dbReference type="GO" id="GO:0003677">
    <property type="term" value="F:DNA binding"/>
    <property type="evidence" value="ECO:0007669"/>
    <property type="project" value="UniProtKB-KW"/>
</dbReference>
<evidence type="ECO:0000256" key="3">
    <source>
        <dbReference type="ARBA" id="ARBA00023125"/>
    </source>
</evidence>
<dbReference type="PANTHER" id="PTHR30346:SF26">
    <property type="entry name" value="HYDROGEN PEROXIDE-INDUCIBLE GENES ACTIVATOR"/>
    <property type="match status" value="1"/>
</dbReference>
<dbReference type="SUPFAM" id="SSF46785">
    <property type="entry name" value="Winged helix' DNA-binding domain"/>
    <property type="match status" value="1"/>
</dbReference>
<keyword evidence="8" id="KW-1185">Reference proteome</keyword>
<gene>
    <name evidence="7" type="ORF">SP90_00225</name>
</gene>
<dbReference type="STRING" id="1560234.SP90_00225"/>
<dbReference type="GO" id="GO:0003700">
    <property type="term" value="F:DNA-binding transcription factor activity"/>
    <property type="evidence" value="ECO:0007669"/>
    <property type="project" value="InterPro"/>
</dbReference>
<accession>A0A1B7XPT5</accession>
<sequence>MDLRLLRYFIAVFEEHNITRAAQRCHVSQPSISSAIKQLEEMLDVSLFKRSKQGVEITDEAHHLYPRAKRLLEQAHTIEDLFKGNGEEQHLTIGVFPDLSPKRLADVLEKMRKEIPGLVPRLVDFQSECDIRITVDVLRNQGETWVPLWEENYVLCMRPDHELAGREFILPEELHQYDFIECPPCEAHQQTIGLMACSDLRMNIVASGEHKSQVMHLVQAGYGISFLPDGVLETAHDLVTVPLRAPRMFKRVGITYSADKTGAGVVSEVINLFMK</sequence>
<feature type="domain" description="HTH lysR-type" evidence="6">
    <location>
        <begin position="1"/>
        <end position="58"/>
    </location>
</feature>
<dbReference type="InterPro" id="IPR000847">
    <property type="entry name" value="LysR_HTH_N"/>
</dbReference>
<dbReference type="Pfam" id="PF00126">
    <property type="entry name" value="HTH_1"/>
    <property type="match status" value="1"/>
</dbReference>
<reference evidence="7 8" key="1">
    <citation type="submission" date="2015-01" db="EMBL/GenBank/DDBJ databases">
        <title>Desulfovibrio sp. JC271 draft genome sequence.</title>
        <authorList>
            <person name="Shivani Y."/>
            <person name="Subhash Y."/>
            <person name="Sasikala C."/>
            <person name="Ramana C.V."/>
        </authorList>
    </citation>
    <scope>NUCLEOTIDE SEQUENCE [LARGE SCALE GENOMIC DNA]</scope>
    <source>
        <strain evidence="7 8">JC271</strain>
    </source>
</reference>
<evidence type="ECO:0000313" key="7">
    <source>
        <dbReference type="EMBL" id="OBQ57513.1"/>
    </source>
</evidence>
<evidence type="ECO:0000256" key="1">
    <source>
        <dbReference type="ARBA" id="ARBA00009437"/>
    </source>
</evidence>
<keyword evidence="5" id="KW-0804">Transcription</keyword>
<dbReference type="Gene3D" id="3.40.190.10">
    <property type="entry name" value="Periplasmic binding protein-like II"/>
    <property type="match status" value="2"/>
</dbReference>